<reference evidence="3" key="1">
    <citation type="submission" date="2019-08" db="EMBL/GenBank/DDBJ databases">
        <authorList>
            <person name="Kucharzyk K."/>
            <person name="Murdoch R.W."/>
            <person name="Higgins S."/>
            <person name="Loffler F."/>
        </authorList>
    </citation>
    <scope>NUCLEOTIDE SEQUENCE</scope>
</reference>
<proteinExistence type="predicted"/>
<dbReference type="PANTHER" id="PTHR32089">
    <property type="entry name" value="METHYL-ACCEPTING CHEMOTAXIS PROTEIN MCPB"/>
    <property type="match status" value="1"/>
</dbReference>
<organism evidence="3">
    <name type="scientific">bioreactor metagenome</name>
    <dbReference type="NCBI Taxonomy" id="1076179"/>
    <lineage>
        <taxon>unclassified sequences</taxon>
        <taxon>metagenomes</taxon>
        <taxon>ecological metagenomes</taxon>
    </lineage>
</organism>
<dbReference type="SUPFAM" id="SSF58104">
    <property type="entry name" value="Methyl-accepting chemotaxis protein (MCP) signaling domain"/>
    <property type="match status" value="1"/>
</dbReference>
<dbReference type="SMART" id="SM00283">
    <property type="entry name" value="MA"/>
    <property type="match status" value="1"/>
</dbReference>
<dbReference type="Pfam" id="PF00015">
    <property type="entry name" value="MCPsignal"/>
    <property type="match status" value="1"/>
</dbReference>
<dbReference type="InterPro" id="IPR004089">
    <property type="entry name" value="MCPsignal_dom"/>
</dbReference>
<dbReference type="EMBL" id="VSSQ01068786">
    <property type="protein sequence ID" value="MPN20926.1"/>
    <property type="molecule type" value="Genomic_DNA"/>
</dbReference>
<feature type="domain" description="Methyl-accepting transducer" evidence="2">
    <location>
        <begin position="1"/>
        <end position="219"/>
    </location>
</feature>
<comment type="caution">
    <text evidence="3">The sequence shown here is derived from an EMBL/GenBank/DDBJ whole genome shotgun (WGS) entry which is preliminary data.</text>
</comment>
<dbReference type="GO" id="GO:0007165">
    <property type="term" value="P:signal transduction"/>
    <property type="evidence" value="ECO:0007669"/>
    <property type="project" value="UniProtKB-KW"/>
</dbReference>
<dbReference type="GO" id="GO:0016020">
    <property type="term" value="C:membrane"/>
    <property type="evidence" value="ECO:0007669"/>
    <property type="project" value="InterPro"/>
</dbReference>
<name>A0A645G465_9ZZZZ</name>
<accession>A0A645G465</accession>
<dbReference type="PANTHER" id="PTHR32089:SF112">
    <property type="entry name" value="LYSOZYME-LIKE PROTEIN-RELATED"/>
    <property type="match status" value="1"/>
</dbReference>
<evidence type="ECO:0000256" key="1">
    <source>
        <dbReference type="ARBA" id="ARBA00023224"/>
    </source>
</evidence>
<protein>
    <submittedName>
        <fullName evidence="3">Methyl-accepting chemotaxis protein McpA</fullName>
    </submittedName>
</protein>
<dbReference type="Gene3D" id="1.10.287.950">
    <property type="entry name" value="Methyl-accepting chemotaxis protein"/>
    <property type="match status" value="1"/>
</dbReference>
<dbReference type="AlphaFoldDB" id="A0A645G465"/>
<evidence type="ECO:0000259" key="2">
    <source>
        <dbReference type="PROSITE" id="PS50111"/>
    </source>
</evidence>
<sequence>MSNSIQLVAGAINDSKEIFDEVDSLSERGIEVVQMLTKSTKENDDAAKKVSKVINEVDIKSDEIGSIIDTIEKISAQTNLLALNASIEAARAGEAGRGFSVVADEVRKLAEQSKDATSKIRDLVMGIQSGSKNAVNTMEFANEIANQQSNAVVKTEDIFTKITNMVNKLSGEVEKIVKLNYEMTSKKDEIVGVMANIAASSEQTSASTEEISASTEEQLAISYEVSKTSEELNKLSQKLNEKIESFKV</sequence>
<keyword evidence="1" id="KW-0807">Transducer</keyword>
<evidence type="ECO:0000313" key="3">
    <source>
        <dbReference type="EMBL" id="MPN20926.1"/>
    </source>
</evidence>
<gene>
    <name evidence="3" type="primary">mcpA_15</name>
    <name evidence="3" type="ORF">SDC9_168305</name>
</gene>
<dbReference type="PROSITE" id="PS50111">
    <property type="entry name" value="CHEMOTAXIS_TRANSDUC_2"/>
    <property type="match status" value="1"/>
</dbReference>